<dbReference type="EMBL" id="CAJPDR010000919">
    <property type="protein sequence ID" value="CAF9943194.1"/>
    <property type="molecule type" value="Genomic_DNA"/>
</dbReference>
<comment type="caution">
    <text evidence="2">The sequence shown here is derived from an EMBL/GenBank/DDBJ whole genome shotgun (WGS) entry which is preliminary data.</text>
</comment>
<organism evidence="2 3">
    <name type="scientific">Alectoria fallacina</name>
    <dbReference type="NCBI Taxonomy" id="1903189"/>
    <lineage>
        <taxon>Eukaryota</taxon>
        <taxon>Fungi</taxon>
        <taxon>Dikarya</taxon>
        <taxon>Ascomycota</taxon>
        <taxon>Pezizomycotina</taxon>
        <taxon>Lecanoromycetes</taxon>
        <taxon>OSLEUM clade</taxon>
        <taxon>Lecanoromycetidae</taxon>
        <taxon>Lecanorales</taxon>
        <taxon>Lecanorineae</taxon>
        <taxon>Parmeliaceae</taxon>
        <taxon>Alectoria</taxon>
    </lineage>
</organism>
<evidence type="ECO:0000313" key="2">
    <source>
        <dbReference type="EMBL" id="CAF9943194.1"/>
    </source>
</evidence>
<gene>
    <name evidence="2" type="ORF">ALECFALPRED_010780</name>
</gene>
<accession>A0A8H3J9L8</accession>
<keyword evidence="3" id="KW-1185">Reference proteome</keyword>
<dbReference type="AlphaFoldDB" id="A0A8H3J9L8"/>
<protein>
    <submittedName>
        <fullName evidence="2">Uncharacterized protein</fullName>
    </submittedName>
</protein>
<name>A0A8H3J9L8_9LECA</name>
<sequence>MISQTLPFFALIATSLTLSIPLAPSSLIQLPSLNDTLPSPPTNATTNTHLGAWPDAPFSRHLAWDTDLEVISRTPASASDPTSEMGVLEGISIIGAKARAQSRLASIEDFHEESGPVIFRFHATEELFSGDEVAMILNALWEMTNLYGKGGVYGCLIRVGVHTGFFELALKRVEGAK</sequence>
<dbReference type="Proteomes" id="UP000664203">
    <property type="component" value="Unassembled WGS sequence"/>
</dbReference>
<feature type="chain" id="PRO_5034106153" evidence="1">
    <location>
        <begin position="20"/>
        <end position="177"/>
    </location>
</feature>
<evidence type="ECO:0000256" key="1">
    <source>
        <dbReference type="SAM" id="SignalP"/>
    </source>
</evidence>
<feature type="signal peptide" evidence="1">
    <location>
        <begin position="1"/>
        <end position="19"/>
    </location>
</feature>
<evidence type="ECO:0000313" key="3">
    <source>
        <dbReference type="Proteomes" id="UP000664203"/>
    </source>
</evidence>
<proteinExistence type="predicted"/>
<reference evidence="2" key="1">
    <citation type="submission" date="2021-03" db="EMBL/GenBank/DDBJ databases">
        <authorList>
            <person name="Tagirdzhanova G."/>
        </authorList>
    </citation>
    <scope>NUCLEOTIDE SEQUENCE</scope>
</reference>
<dbReference type="OrthoDB" id="5398997at2759"/>
<keyword evidence="1" id="KW-0732">Signal</keyword>